<sequence>MFNPNIINKTYALGDYQGDTRLASNRFIILHESGNDNDKRDSQALLHEVQYMHNNYGSAYVQFFVGYMDGKAQIYQIGEPGYVSWGALTANPYAPVQIEFARTGDKQQFQEVYRLYVEVARYYANAYGIPLTLDGGGNGIKTHQWVTNNFGGDHVDPYPYFASMGIIKSQLAYDLANGFDDEPEPEKKATINNVVTVTADYFKAFTTTSSKGVPNIGTDILSGTAWQSSDILVHDKKAYFKIGNDTYIPQSVTDKAGKIVINYLDGYGVNAYNSKGQSIKDSNQLFKGGTSWATGEELFKVPNVGWCYQVSTDEYIPVKFQQGSGFKG</sequence>
<comment type="caution">
    <text evidence="2">The sequence shown here is derived from an EMBL/GenBank/DDBJ whole genome shotgun (WGS) entry which is preliminary data.</text>
</comment>
<dbReference type="InterPro" id="IPR002502">
    <property type="entry name" value="Amidase_domain"/>
</dbReference>
<evidence type="ECO:0000313" key="2">
    <source>
        <dbReference type="EMBL" id="KRL68088.1"/>
    </source>
</evidence>
<dbReference type="OrthoDB" id="9816557at2"/>
<dbReference type="Gene3D" id="3.40.80.10">
    <property type="entry name" value="Peptidoglycan recognition protein-like"/>
    <property type="match status" value="1"/>
</dbReference>
<dbReference type="SMART" id="SM00644">
    <property type="entry name" value="Ami_2"/>
    <property type="match status" value="1"/>
</dbReference>
<proteinExistence type="predicted"/>
<dbReference type="EMBL" id="AZFA01000002">
    <property type="protein sequence ID" value="KRL68088.1"/>
    <property type="molecule type" value="Genomic_DNA"/>
</dbReference>
<evidence type="ECO:0000259" key="1">
    <source>
        <dbReference type="SMART" id="SM00644"/>
    </source>
</evidence>
<dbReference type="Pfam" id="PF01510">
    <property type="entry name" value="Amidase_2"/>
    <property type="match status" value="1"/>
</dbReference>
<organism evidence="2 3">
    <name type="scientific">Companilactobacillus versmoldensis DSM 14857 = KCTC 3814</name>
    <dbReference type="NCBI Taxonomy" id="1423815"/>
    <lineage>
        <taxon>Bacteria</taxon>
        <taxon>Bacillati</taxon>
        <taxon>Bacillota</taxon>
        <taxon>Bacilli</taxon>
        <taxon>Lactobacillales</taxon>
        <taxon>Lactobacillaceae</taxon>
        <taxon>Companilactobacillus</taxon>
    </lineage>
</organism>
<keyword evidence="3" id="KW-1185">Reference proteome</keyword>
<dbReference type="STRING" id="1423815.FC27_GL000820"/>
<feature type="domain" description="N-acetylmuramoyl-L-alanine amidase" evidence="1">
    <location>
        <begin position="15"/>
        <end position="158"/>
    </location>
</feature>
<gene>
    <name evidence="2" type="ORF">FC27_GL000820</name>
</gene>
<name>A0A0R1SPK6_9LACO</name>
<protein>
    <submittedName>
        <fullName evidence="2">N-acetylmuramoyl-L-alanine amidase</fullName>
    </submittedName>
</protein>
<reference evidence="2 3" key="1">
    <citation type="journal article" date="2015" name="Genome Announc.">
        <title>Expanding the biotechnology potential of lactobacilli through comparative genomics of 213 strains and associated genera.</title>
        <authorList>
            <person name="Sun Z."/>
            <person name="Harris H.M."/>
            <person name="McCann A."/>
            <person name="Guo C."/>
            <person name="Argimon S."/>
            <person name="Zhang W."/>
            <person name="Yang X."/>
            <person name="Jeffery I.B."/>
            <person name="Cooney J.C."/>
            <person name="Kagawa T.F."/>
            <person name="Liu W."/>
            <person name="Song Y."/>
            <person name="Salvetti E."/>
            <person name="Wrobel A."/>
            <person name="Rasinkangas P."/>
            <person name="Parkhill J."/>
            <person name="Rea M.C."/>
            <person name="O'Sullivan O."/>
            <person name="Ritari J."/>
            <person name="Douillard F.P."/>
            <person name="Paul Ross R."/>
            <person name="Yang R."/>
            <person name="Briner A.E."/>
            <person name="Felis G.E."/>
            <person name="de Vos W.M."/>
            <person name="Barrangou R."/>
            <person name="Klaenhammer T.R."/>
            <person name="Caufield P.W."/>
            <person name="Cui Y."/>
            <person name="Zhang H."/>
            <person name="O'Toole P.W."/>
        </authorList>
    </citation>
    <scope>NUCLEOTIDE SEQUENCE [LARGE SCALE GENOMIC DNA]</scope>
    <source>
        <strain evidence="2 3">DSM 14857</strain>
    </source>
</reference>
<accession>A0A0R1SPK6</accession>
<dbReference type="SUPFAM" id="SSF55846">
    <property type="entry name" value="N-acetylmuramoyl-L-alanine amidase-like"/>
    <property type="match status" value="1"/>
</dbReference>
<dbReference type="CDD" id="cd06583">
    <property type="entry name" value="PGRP"/>
    <property type="match status" value="1"/>
</dbReference>
<dbReference type="eggNOG" id="COG5632">
    <property type="taxonomic scope" value="Bacteria"/>
</dbReference>
<evidence type="ECO:0000313" key="3">
    <source>
        <dbReference type="Proteomes" id="UP000051647"/>
    </source>
</evidence>
<dbReference type="PATRIC" id="fig|1423815.3.peg.831"/>
<dbReference type="AlphaFoldDB" id="A0A0R1SPK6"/>
<dbReference type="GO" id="GO:0008745">
    <property type="term" value="F:N-acetylmuramoyl-L-alanine amidase activity"/>
    <property type="evidence" value="ECO:0007669"/>
    <property type="project" value="InterPro"/>
</dbReference>
<dbReference type="Proteomes" id="UP000051647">
    <property type="component" value="Unassembled WGS sequence"/>
</dbReference>
<dbReference type="RefSeq" id="WP_010623924.1">
    <property type="nucleotide sequence ID" value="NZ_AZFA01000002.1"/>
</dbReference>
<dbReference type="InterPro" id="IPR036505">
    <property type="entry name" value="Amidase/PGRP_sf"/>
</dbReference>
<dbReference type="GO" id="GO:0009253">
    <property type="term" value="P:peptidoglycan catabolic process"/>
    <property type="evidence" value="ECO:0007669"/>
    <property type="project" value="InterPro"/>
</dbReference>